<evidence type="ECO:0000313" key="1">
    <source>
        <dbReference type="EMBL" id="JAD43407.1"/>
    </source>
</evidence>
<reference evidence="1" key="2">
    <citation type="journal article" date="2015" name="Data Brief">
        <title>Shoot transcriptome of the giant reed, Arundo donax.</title>
        <authorList>
            <person name="Barrero R.A."/>
            <person name="Guerrero F.D."/>
            <person name="Moolhuijzen P."/>
            <person name="Goolsby J.A."/>
            <person name="Tidwell J."/>
            <person name="Bellgard S.E."/>
            <person name="Bellgard M.I."/>
        </authorList>
    </citation>
    <scope>NUCLEOTIDE SEQUENCE</scope>
    <source>
        <tissue evidence="1">Shoot tissue taken approximately 20 cm above the soil surface</tissue>
    </source>
</reference>
<accession>A0A0A9A8N4</accession>
<reference evidence="1" key="1">
    <citation type="submission" date="2014-09" db="EMBL/GenBank/DDBJ databases">
        <authorList>
            <person name="Magalhaes I.L.F."/>
            <person name="Oliveira U."/>
            <person name="Santos F.R."/>
            <person name="Vidigal T.H.D.A."/>
            <person name="Brescovit A.D."/>
            <person name="Santos A.J."/>
        </authorList>
    </citation>
    <scope>NUCLEOTIDE SEQUENCE</scope>
    <source>
        <tissue evidence="1">Shoot tissue taken approximately 20 cm above the soil surface</tissue>
    </source>
</reference>
<organism evidence="1">
    <name type="scientific">Arundo donax</name>
    <name type="common">Giant reed</name>
    <name type="synonym">Donax arundinaceus</name>
    <dbReference type="NCBI Taxonomy" id="35708"/>
    <lineage>
        <taxon>Eukaryota</taxon>
        <taxon>Viridiplantae</taxon>
        <taxon>Streptophyta</taxon>
        <taxon>Embryophyta</taxon>
        <taxon>Tracheophyta</taxon>
        <taxon>Spermatophyta</taxon>
        <taxon>Magnoliopsida</taxon>
        <taxon>Liliopsida</taxon>
        <taxon>Poales</taxon>
        <taxon>Poaceae</taxon>
        <taxon>PACMAD clade</taxon>
        <taxon>Arundinoideae</taxon>
        <taxon>Arundineae</taxon>
        <taxon>Arundo</taxon>
    </lineage>
</organism>
<dbReference type="AlphaFoldDB" id="A0A0A9A8N4"/>
<proteinExistence type="predicted"/>
<protein>
    <submittedName>
        <fullName evidence="1">Uncharacterized protein</fullName>
    </submittedName>
</protein>
<name>A0A0A9A8N4_ARUDO</name>
<dbReference type="EMBL" id="GBRH01254488">
    <property type="protein sequence ID" value="JAD43407.1"/>
    <property type="molecule type" value="Transcribed_RNA"/>
</dbReference>
<sequence length="43" mass="5043">MNKHNGITLAGEHHIPKILKAIQFFRCEQLWLCSNPSIYYIVD</sequence>